<dbReference type="InterPro" id="IPR039552">
    <property type="entry name" value="IS66_C"/>
</dbReference>
<name>M5AMX6_RHILI</name>
<proteinExistence type="predicted"/>
<feature type="domain" description="Transposase IS66 C-terminal" evidence="2">
    <location>
        <begin position="102"/>
        <end position="140"/>
    </location>
</feature>
<dbReference type="EMBL" id="AP012557">
    <property type="protein sequence ID" value="BAN09747.1"/>
    <property type="molecule type" value="Genomic_DNA"/>
</dbReference>
<sequence length="193" mass="21211">MRGAPPQVRLDSRTEHSGPIIAALKPWFEKQLSMISSGSTLATDIRYALSHWDGLTRFLEDGRLELDTNPFENAIRPVALTRKNALFAGHEVGAENWALLASVVATCKLSDVNPVAYIAETLQAILNGHPQSRVEELMPWNFRKASSPNALGIGKALTSHRKFGAHVRITCGKCLLNADFPRQDEILGENSVL</sequence>
<organism evidence="3">
    <name type="scientific">Rhizobium loti</name>
    <name type="common">Mesorhizobium loti</name>
    <dbReference type="NCBI Taxonomy" id="381"/>
    <lineage>
        <taxon>Bacteria</taxon>
        <taxon>Pseudomonadati</taxon>
        <taxon>Pseudomonadota</taxon>
        <taxon>Alphaproteobacteria</taxon>
        <taxon>Hyphomicrobiales</taxon>
        <taxon>Phyllobacteriaceae</taxon>
        <taxon>Mesorhizobium</taxon>
    </lineage>
</organism>
<evidence type="ECO:0000259" key="2">
    <source>
        <dbReference type="Pfam" id="PF13817"/>
    </source>
</evidence>
<feature type="domain" description="Transposase IS66 central" evidence="1">
    <location>
        <begin position="6"/>
        <end position="95"/>
    </location>
</feature>
<reference evidence="3" key="2">
    <citation type="journal article" date="2013" name="Microbes Environ.">
        <title>Commonalities and Differences among Symbiosis Islands of Three Mesorhizobium loti Strains.</title>
        <authorList>
            <person name="Kasai-Maita H."/>
            <person name="Hirakawa H."/>
            <person name="Nakamura Y."/>
            <person name="Kaneko T."/>
            <person name="Miki K."/>
            <person name="Maruya J."/>
            <person name="Okazaki S."/>
            <person name="Tabata S."/>
            <person name="Saeki K."/>
            <person name="Sato S."/>
        </authorList>
    </citation>
    <scope>NUCLEOTIDE SEQUENCE</scope>
    <source>
        <strain evidence="3">NZP2037</strain>
    </source>
</reference>
<reference evidence="3" key="1">
    <citation type="submission" date="2012-10" db="EMBL/GenBank/DDBJ databases">
        <authorList>
            <person name="Maita H."/>
            <person name="Sato S."/>
        </authorList>
    </citation>
    <scope>NUCLEOTIDE SEQUENCE</scope>
    <source>
        <strain evidence="3">NZP2037</strain>
    </source>
</reference>
<dbReference type="Pfam" id="PF03050">
    <property type="entry name" value="DDE_Tnp_IS66"/>
    <property type="match status" value="1"/>
</dbReference>
<dbReference type="PANTHER" id="PTHR33678:SF1">
    <property type="entry name" value="BLL1576 PROTEIN"/>
    <property type="match status" value="1"/>
</dbReference>
<dbReference type="AlphaFoldDB" id="M5AMX6"/>
<dbReference type="Pfam" id="PF13817">
    <property type="entry name" value="DDE_Tnp_IS66_C"/>
    <property type="match status" value="1"/>
</dbReference>
<dbReference type="InterPro" id="IPR004291">
    <property type="entry name" value="Transposase_IS66_central"/>
</dbReference>
<dbReference type="InterPro" id="IPR052344">
    <property type="entry name" value="Transposase-related"/>
</dbReference>
<evidence type="ECO:0000259" key="1">
    <source>
        <dbReference type="Pfam" id="PF03050"/>
    </source>
</evidence>
<dbReference type="PANTHER" id="PTHR33678">
    <property type="entry name" value="BLL1576 PROTEIN"/>
    <property type="match status" value="1"/>
</dbReference>
<accession>M5AMX6</accession>
<evidence type="ECO:0000313" key="3">
    <source>
        <dbReference type="EMBL" id="BAN09747.1"/>
    </source>
</evidence>
<protein>
    <submittedName>
        <fullName evidence="3">Probable transposase</fullName>
    </submittedName>
</protein>